<dbReference type="EMBL" id="BSVB01000001">
    <property type="protein sequence ID" value="GMA96918.1"/>
    <property type="molecule type" value="Genomic_DNA"/>
</dbReference>
<feature type="chain" id="PRO_5045316366" description="DUF732 domain-containing protein" evidence="1">
    <location>
        <begin position="18"/>
        <end position="124"/>
    </location>
</feature>
<feature type="domain" description="DUF732" evidence="2">
    <location>
        <begin position="52"/>
        <end position="113"/>
    </location>
</feature>
<dbReference type="Pfam" id="PF05305">
    <property type="entry name" value="DUF732"/>
    <property type="match status" value="1"/>
</dbReference>
<evidence type="ECO:0000259" key="2">
    <source>
        <dbReference type="Pfam" id="PF05305"/>
    </source>
</evidence>
<keyword evidence="4" id="KW-1185">Reference proteome</keyword>
<organism evidence="3 4">
    <name type="scientific">Pseudolysinimonas kribbensis</name>
    <dbReference type="NCBI Taxonomy" id="433641"/>
    <lineage>
        <taxon>Bacteria</taxon>
        <taxon>Bacillati</taxon>
        <taxon>Actinomycetota</taxon>
        <taxon>Actinomycetes</taxon>
        <taxon>Micrococcales</taxon>
        <taxon>Microbacteriaceae</taxon>
        <taxon>Pseudolysinimonas</taxon>
    </lineage>
</organism>
<reference evidence="4" key="1">
    <citation type="journal article" date="2019" name="Int. J. Syst. Evol. Microbiol.">
        <title>The Global Catalogue of Microorganisms (GCM) 10K type strain sequencing project: providing services to taxonomists for standard genome sequencing and annotation.</title>
        <authorList>
            <consortium name="The Broad Institute Genomics Platform"/>
            <consortium name="The Broad Institute Genome Sequencing Center for Infectious Disease"/>
            <person name="Wu L."/>
            <person name="Ma J."/>
        </authorList>
    </citation>
    <scope>NUCLEOTIDE SEQUENCE [LARGE SCALE GENOMIC DNA]</scope>
    <source>
        <strain evidence="4">NBRC 108894</strain>
    </source>
</reference>
<accession>A0ABQ6KC40</accession>
<sequence length="124" mass="12765">MTRPLILVGLVPLLLLAGCSATTHPTSTPTVDIDALNSAAASVLPEARLLEYLSQQHALGSIASDQVVADAHTICKDLAGGMTPADASAEAQKLGYPRPSIMVVGSAVYYCKDQAPAVLAAHMP</sequence>
<keyword evidence="1" id="KW-0732">Signal</keyword>
<name>A0ABQ6KC40_9MICO</name>
<evidence type="ECO:0000256" key="1">
    <source>
        <dbReference type="SAM" id="SignalP"/>
    </source>
</evidence>
<evidence type="ECO:0000313" key="4">
    <source>
        <dbReference type="Proteomes" id="UP001157034"/>
    </source>
</evidence>
<dbReference type="PROSITE" id="PS51257">
    <property type="entry name" value="PROKAR_LIPOPROTEIN"/>
    <property type="match status" value="1"/>
</dbReference>
<dbReference type="InterPro" id="IPR007969">
    <property type="entry name" value="DUF732"/>
</dbReference>
<dbReference type="Proteomes" id="UP001157034">
    <property type="component" value="Unassembled WGS sequence"/>
</dbReference>
<protein>
    <recommendedName>
        <fullName evidence="2">DUF732 domain-containing protein</fullName>
    </recommendedName>
</protein>
<comment type="caution">
    <text evidence="3">The sequence shown here is derived from an EMBL/GenBank/DDBJ whole genome shotgun (WGS) entry which is preliminary data.</text>
</comment>
<proteinExistence type="predicted"/>
<evidence type="ECO:0000313" key="3">
    <source>
        <dbReference type="EMBL" id="GMA96918.1"/>
    </source>
</evidence>
<feature type="signal peptide" evidence="1">
    <location>
        <begin position="1"/>
        <end position="17"/>
    </location>
</feature>
<dbReference type="RefSeq" id="WP_284255396.1">
    <property type="nucleotide sequence ID" value="NZ_BAAAQO010000004.1"/>
</dbReference>
<gene>
    <name evidence="3" type="ORF">GCM10025881_37420</name>
</gene>